<evidence type="ECO:0000313" key="1">
    <source>
        <dbReference type="EMBL" id="SDP92059.1"/>
    </source>
</evidence>
<sequence>MIERLYEVFATPRPRVVDFCDHCVDAASVAPFTEVPLRRLTSEHLGEFWLRSGTIGDETFVRYLLPRVMELIAAGELDADFFWLRLVTDAHENGDSDERAAIEAYFLATPPALAGLVTGRLDDLPPDGRTAAWLRGPEPLAVLEEAALTEPDPDGAFSEAHLGLEAHRSK</sequence>
<proteinExistence type="predicted"/>
<reference evidence="2" key="1">
    <citation type="submission" date="2016-10" db="EMBL/GenBank/DDBJ databases">
        <authorList>
            <person name="Varghese N."/>
            <person name="Submissions S."/>
        </authorList>
    </citation>
    <scope>NUCLEOTIDE SEQUENCE [LARGE SCALE GENOMIC DNA]</scope>
    <source>
        <strain evidence="2">CGMCC 4.6609</strain>
    </source>
</reference>
<dbReference type="RefSeq" id="WP_090103576.1">
    <property type="nucleotide sequence ID" value="NZ_FNIX01000020.1"/>
</dbReference>
<protein>
    <submittedName>
        <fullName evidence="1">Uncharacterized protein</fullName>
    </submittedName>
</protein>
<accession>A0A1H0WMX0</accession>
<organism evidence="1 2">
    <name type="scientific">Lentzea jiangxiensis</name>
    <dbReference type="NCBI Taxonomy" id="641025"/>
    <lineage>
        <taxon>Bacteria</taxon>
        <taxon>Bacillati</taxon>
        <taxon>Actinomycetota</taxon>
        <taxon>Actinomycetes</taxon>
        <taxon>Pseudonocardiales</taxon>
        <taxon>Pseudonocardiaceae</taxon>
        <taxon>Lentzea</taxon>
    </lineage>
</organism>
<keyword evidence="2" id="KW-1185">Reference proteome</keyword>
<dbReference type="STRING" id="641025.SAMN05421507_120130"/>
<dbReference type="AlphaFoldDB" id="A0A1H0WMX0"/>
<dbReference type="OrthoDB" id="4535590at2"/>
<dbReference type="Proteomes" id="UP000199691">
    <property type="component" value="Unassembled WGS sequence"/>
</dbReference>
<dbReference type="EMBL" id="FNIX01000020">
    <property type="protein sequence ID" value="SDP92059.1"/>
    <property type="molecule type" value="Genomic_DNA"/>
</dbReference>
<evidence type="ECO:0000313" key="2">
    <source>
        <dbReference type="Proteomes" id="UP000199691"/>
    </source>
</evidence>
<gene>
    <name evidence="1" type="ORF">SAMN05421507_120130</name>
</gene>
<name>A0A1H0WMX0_9PSEU</name>